<gene>
    <name evidence="11" type="ORF">E5Z56_09090</name>
</gene>
<evidence type="ECO:0000259" key="10">
    <source>
        <dbReference type="Pfam" id="PF13614"/>
    </source>
</evidence>
<dbReference type="Proteomes" id="UP000301475">
    <property type="component" value="Chromosome"/>
</dbReference>
<evidence type="ECO:0000256" key="8">
    <source>
        <dbReference type="ARBA" id="ARBA00051245"/>
    </source>
</evidence>
<evidence type="ECO:0000313" key="11">
    <source>
        <dbReference type="EMBL" id="QCT07498.1"/>
    </source>
</evidence>
<dbReference type="Pfam" id="PF13614">
    <property type="entry name" value="AAA_31"/>
    <property type="match status" value="1"/>
</dbReference>
<keyword evidence="5 11" id="KW-0418">Kinase</keyword>
<dbReference type="PANTHER" id="PTHR32309">
    <property type="entry name" value="TYROSINE-PROTEIN KINASE"/>
    <property type="match status" value="1"/>
</dbReference>
<dbReference type="EC" id="2.7.10.2" evidence="2"/>
<dbReference type="InterPro" id="IPR027417">
    <property type="entry name" value="P-loop_NTPase"/>
</dbReference>
<accession>A0A4P8Y2J3</accession>
<evidence type="ECO:0000256" key="4">
    <source>
        <dbReference type="ARBA" id="ARBA00022741"/>
    </source>
</evidence>
<feature type="domain" description="AAA" evidence="10">
    <location>
        <begin position="77"/>
        <end position="205"/>
    </location>
</feature>
<dbReference type="EMBL" id="CP039381">
    <property type="protein sequence ID" value="QCT07498.1"/>
    <property type="molecule type" value="Genomic_DNA"/>
</dbReference>
<evidence type="ECO:0000313" key="12">
    <source>
        <dbReference type="Proteomes" id="UP000301475"/>
    </source>
</evidence>
<dbReference type="Gene3D" id="3.40.50.300">
    <property type="entry name" value="P-loop containing nucleotide triphosphate hydrolases"/>
    <property type="match status" value="1"/>
</dbReference>
<feature type="region of interest" description="Disordered" evidence="9">
    <location>
        <begin position="1"/>
        <end position="27"/>
    </location>
</feature>
<dbReference type="GO" id="GO:0005524">
    <property type="term" value="F:ATP binding"/>
    <property type="evidence" value="ECO:0007669"/>
    <property type="project" value="UniProtKB-KW"/>
</dbReference>
<evidence type="ECO:0000256" key="2">
    <source>
        <dbReference type="ARBA" id="ARBA00011903"/>
    </source>
</evidence>
<dbReference type="KEGG" id="ruj:E5Z56_09090"/>
<keyword evidence="3" id="KW-0808">Transferase</keyword>
<comment type="similarity">
    <text evidence="1">Belongs to the CpsD/CapB family.</text>
</comment>
<dbReference type="SUPFAM" id="SSF52540">
    <property type="entry name" value="P-loop containing nucleoside triphosphate hydrolases"/>
    <property type="match status" value="1"/>
</dbReference>
<evidence type="ECO:0000256" key="5">
    <source>
        <dbReference type="ARBA" id="ARBA00022777"/>
    </source>
</evidence>
<dbReference type="GO" id="GO:0005886">
    <property type="term" value="C:plasma membrane"/>
    <property type="evidence" value="ECO:0007669"/>
    <property type="project" value="TreeGrafter"/>
</dbReference>
<evidence type="ECO:0000256" key="9">
    <source>
        <dbReference type="SAM" id="MobiDB-lite"/>
    </source>
</evidence>
<dbReference type="OrthoDB" id="9794577at2"/>
<keyword evidence="7" id="KW-0829">Tyrosine-protein kinase</keyword>
<proteinExistence type="inferred from homology"/>
<dbReference type="InterPro" id="IPR050445">
    <property type="entry name" value="Bact_polysacc_biosynth/exp"/>
</dbReference>
<name>A0A4P8Y2J3_9FIRM</name>
<dbReference type="GO" id="GO:0004715">
    <property type="term" value="F:non-membrane spanning protein tyrosine kinase activity"/>
    <property type="evidence" value="ECO:0007669"/>
    <property type="project" value="UniProtKB-EC"/>
</dbReference>
<keyword evidence="6" id="KW-0067">ATP-binding</keyword>
<evidence type="ECO:0000256" key="6">
    <source>
        <dbReference type="ARBA" id="ARBA00022840"/>
    </source>
</evidence>
<dbReference type="AlphaFoldDB" id="A0A4P8Y2J3"/>
<evidence type="ECO:0000256" key="3">
    <source>
        <dbReference type="ARBA" id="ARBA00022679"/>
    </source>
</evidence>
<comment type="catalytic activity">
    <reaction evidence="8">
        <text>L-tyrosyl-[protein] + ATP = O-phospho-L-tyrosyl-[protein] + ADP + H(+)</text>
        <dbReference type="Rhea" id="RHEA:10596"/>
        <dbReference type="Rhea" id="RHEA-COMP:10136"/>
        <dbReference type="Rhea" id="RHEA-COMP:20101"/>
        <dbReference type="ChEBI" id="CHEBI:15378"/>
        <dbReference type="ChEBI" id="CHEBI:30616"/>
        <dbReference type="ChEBI" id="CHEBI:46858"/>
        <dbReference type="ChEBI" id="CHEBI:61978"/>
        <dbReference type="ChEBI" id="CHEBI:456216"/>
        <dbReference type="EC" id="2.7.10.2"/>
    </reaction>
</comment>
<sequence>MNRMEMTQMKLRSKGRRRSDSGYSVGHSQSYMANSAQSGDAGKFAIIEGYKIARTNIQFSLSASNDNCFAVTSWSKGEGKSTSTSNIAISFAKMDKKVILLDCDLRRPNIHNLLKLENTAGMTSVLCNDKTFDQVVQREVLPNLDVLTVGTIPPNPSELIGSDNFANLIRELKKKYDYVIMDTAPIGIVTDALLVKDLVAGYLIVVREGVTTHGDIQNFLKAMETSGAKPMGFLKVGCDPSEGKSGKYKYKKYNRYNKYNSYEYYRYY</sequence>
<evidence type="ECO:0000256" key="1">
    <source>
        <dbReference type="ARBA" id="ARBA00007316"/>
    </source>
</evidence>
<organism evidence="11 12">
    <name type="scientific">Ruminococcus bovis</name>
    <dbReference type="NCBI Taxonomy" id="2564099"/>
    <lineage>
        <taxon>Bacteria</taxon>
        <taxon>Bacillati</taxon>
        <taxon>Bacillota</taxon>
        <taxon>Clostridia</taxon>
        <taxon>Eubacteriales</taxon>
        <taxon>Oscillospiraceae</taxon>
        <taxon>Ruminococcus</taxon>
    </lineage>
</organism>
<protein>
    <recommendedName>
        <fullName evidence="2">non-specific protein-tyrosine kinase</fullName>
        <ecNumber evidence="2">2.7.10.2</ecNumber>
    </recommendedName>
</protein>
<evidence type="ECO:0000256" key="7">
    <source>
        <dbReference type="ARBA" id="ARBA00023137"/>
    </source>
</evidence>
<reference evidence="11 12" key="1">
    <citation type="submission" date="2019-04" db="EMBL/GenBank/DDBJ databases">
        <authorList>
            <person name="Embree M."/>
            <person name="Gaffney J.R."/>
        </authorList>
    </citation>
    <scope>NUCLEOTIDE SEQUENCE [LARGE SCALE GENOMIC DNA]</scope>
    <source>
        <strain evidence="11 12">JE7A12</strain>
    </source>
</reference>
<dbReference type="PANTHER" id="PTHR32309:SF13">
    <property type="entry name" value="FERRIC ENTEROBACTIN TRANSPORT PROTEIN FEPE"/>
    <property type="match status" value="1"/>
</dbReference>
<dbReference type="NCBIfam" id="TIGR01007">
    <property type="entry name" value="eps_fam"/>
    <property type="match status" value="1"/>
</dbReference>
<keyword evidence="12" id="KW-1185">Reference proteome</keyword>
<dbReference type="CDD" id="cd05387">
    <property type="entry name" value="BY-kinase"/>
    <property type="match status" value="1"/>
</dbReference>
<dbReference type="InterPro" id="IPR005702">
    <property type="entry name" value="Wzc-like_C"/>
</dbReference>
<dbReference type="InterPro" id="IPR025669">
    <property type="entry name" value="AAA_dom"/>
</dbReference>
<keyword evidence="4" id="KW-0547">Nucleotide-binding</keyword>